<protein>
    <submittedName>
        <fullName evidence="2">Uncharacterized protein</fullName>
    </submittedName>
</protein>
<organism evidence="2 3">
    <name type="scientific">Kocuria aegyptia</name>
    <dbReference type="NCBI Taxonomy" id="330943"/>
    <lineage>
        <taxon>Bacteria</taxon>
        <taxon>Bacillati</taxon>
        <taxon>Actinomycetota</taxon>
        <taxon>Actinomycetes</taxon>
        <taxon>Micrococcales</taxon>
        <taxon>Micrococcaceae</taxon>
        <taxon>Kocuria</taxon>
    </lineage>
</organism>
<dbReference type="SUPFAM" id="SSF141130">
    <property type="entry name" value="Acetamidase/Formamidase-like"/>
    <property type="match status" value="1"/>
</dbReference>
<name>A0ABP4WLU2_9MICC</name>
<feature type="compositionally biased region" description="Low complexity" evidence="1">
    <location>
        <begin position="46"/>
        <end position="57"/>
    </location>
</feature>
<dbReference type="PANTHER" id="PTHR31891">
    <property type="entry name" value="FORMAMIDASE C869.04-RELATED"/>
    <property type="match status" value="1"/>
</dbReference>
<reference evidence="3" key="1">
    <citation type="journal article" date="2019" name="Int. J. Syst. Evol. Microbiol.">
        <title>The Global Catalogue of Microorganisms (GCM) 10K type strain sequencing project: providing services to taxonomists for standard genome sequencing and annotation.</title>
        <authorList>
            <consortium name="The Broad Institute Genomics Platform"/>
            <consortium name="The Broad Institute Genome Sequencing Center for Infectious Disease"/>
            <person name="Wu L."/>
            <person name="Ma J."/>
        </authorList>
    </citation>
    <scope>NUCLEOTIDE SEQUENCE [LARGE SCALE GENOMIC DNA]</scope>
    <source>
        <strain evidence="3">JCM 14735</strain>
    </source>
</reference>
<dbReference type="InterPro" id="IPR004304">
    <property type="entry name" value="FmdA_AmdA"/>
</dbReference>
<feature type="region of interest" description="Disordered" evidence="1">
    <location>
        <begin position="1"/>
        <end position="115"/>
    </location>
</feature>
<sequence length="294" mass="30558">MTEHAGPGSAPVVPHARRPVLRVVGGTAVAPTRTEPASTEIDPDAAARARAAAARAAHPSSGVGVPGFRRPQPAAVPGQDDRPASRGEPAALPGEQPVEQRTAQQPAAPVPALEGLGPHVVTGPVLLPAARSGDALKVEVLHVVDPDASDGPLETGCTAYLPVRADGAVFCPRELHQALGAAGQPLLGTFRVTVCRTGAQDVPTVAHRQPFAETDEHWIVVGRSGAEDVDERTFCLTAAMQQAVHAGVDFLARDRGMDRPIAHAYLSSAAEFAVTRLEDSSAGAFGRIRKADFR</sequence>
<gene>
    <name evidence="2" type="ORF">GCM10009767_12870</name>
</gene>
<evidence type="ECO:0000313" key="3">
    <source>
        <dbReference type="Proteomes" id="UP001501204"/>
    </source>
</evidence>
<dbReference type="RefSeq" id="WP_344120824.1">
    <property type="nucleotide sequence ID" value="NZ_BAAAOA010000014.1"/>
</dbReference>
<dbReference type="Proteomes" id="UP001501204">
    <property type="component" value="Unassembled WGS sequence"/>
</dbReference>
<keyword evidence="3" id="KW-1185">Reference proteome</keyword>
<dbReference type="Gene3D" id="2.60.120.580">
    <property type="entry name" value="Acetamidase/Formamidase-like domains"/>
    <property type="match status" value="1"/>
</dbReference>
<dbReference type="PANTHER" id="PTHR31891:SF1">
    <property type="entry name" value="FORMAMIDASE C869.04-RELATED"/>
    <property type="match status" value="1"/>
</dbReference>
<accession>A0ABP4WLU2</accession>
<evidence type="ECO:0000256" key="1">
    <source>
        <dbReference type="SAM" id="MobiDB-lite"/>
    </source>
</evidence>
<dbReference type="EMBL" id="BAAAOA010000014">
    <property type="protein sequence ID" value="GAA1754937.1"/>
    <property type="molecule type" value="Genomic_DNA"/>
</dbReference>
<comment type="caution">
    <text evidence="2">The sequence shown here is derived from an EMBL/GenBank/DDBJ whole genome shotgun (WGS) entry which is preliminary data.</text>
</comment>
<dbReference type="Gene3D" id="3.10.28.20">
    <property type="entry name" value="Acetamidase/Formamidase-like domains"/>
    <property type="match status" value="1"/>
</dbReference>
<proteinExistence type="predicted"/>
<evidence type="ECO:0000313" key="2">
    <source>
        <dbReference type="EMBL" id="GAA1754937.1"/>
    </source>
</evidence>